<keyword evidence="1" id="KW-0812">Transmembrane</keyword>
<protein>
    <submittedName>
        <fullName evidence="2">Uncharacterized protein</fullName>
    </submittedName>
</protein>
<sequence>MPSQRKRDVLIAVLIFVVSLVILLPVCILAGYAIGYLIAMFMFSASLEPDTYRLDRELFAGIYGIMFIGGALYVLSAGFAAFRLTKAIRTHRR</sequence>
<keyword evidence="1" id="KW-1133">Transmembrane helix</keyword>
<evidence type="ECO:0000313" key="2">
    <source>
        <dbReference type="EMBL" id="MFD2142455.1"/>
    </source>
</evidence>
<evidence type="ECO:0000313" key="3">
    <source>
        <dbReference type="Proteomes" id="UP001597299"/>
    </source>
</evidence>
<feature type="transmembrane region" description="Helical" evidence="1">
    <location>
        <begin position="9"/>
        <end position="38"/>
    </location>
</feature>
<dbReference type="RefSeq" id="WP_213353922.1">
    <property type="nucleotide sequence ID" value="NZ_JAHBGB010000037.1"/>
</dbReference>
<reference evidence="3" key="1">
    <citation type="journal article" date="2019" name="Int. J. Syst. Evol. Microbiol.">
        <title>The Global Catalogue of Microorganisms (GCM) 10K type strain sequencing project: providing services to taxonomists for standard genome sequencing and annotation.</title>
        <authorList>
            <consortium name="The Broad Institute Genomics Platform"/>
            <consortium name="The Broad Institute Genome Sequencing Center for Infectious Disease"/>
            <person name="Wu L."/>
            <person name="Ma J."/>
        </authorList>
    </citation>
    <scope>NUCLEOTIDE SEQUENCE [LARGE SCALE GENOMIC DNA]</scope>
    <source>
        <strain evidence="3">CCM 7435</strain>
    </source>
</reference>
<keyword evidence="1" id="KW-0472">Membrane</keyword>
<dbReference type="Proteomes" id="UP001597299">
    <property type="component" value="Unassembled WGS sequence"/>
</dbReference>
<organism evidence="2 3">
    <name type="scientific">Ancylobacter oerskovii</name>
    <dbReference type="NCBI Taxonomy" id="459519"/>
    <lineage>
        <taxon>Bacteria</taxon>
        <taxon>Pseudomonadati</taxon>
        <taxon>Pseudomonadota</taxon>
        <taxon>Alphaproteobacteria</taxon>
        <taxon>Hyphomicrobiales</taxon>
        <taxon>Xanthobacteraceae</taxon>
        <taxon>Ancylobacter</taxon>
    </lineage>
</organism>
<comment type="caution">
    <text evidence="2">The sequence shown here is derived from an EMBL/GenBank/DDBJ whole genome shotgun (WGS) entry which is preliminary data.</text>
</comment>
<gene>
    <name evidence="2" type="ORF">ACFSNC_18780</name>
</gene>
<proteinExistence type="predicted"/>
<dbReference type="EMBL" id="JBHUHD010000001">
    <property type="protein sequence ID" value="MFD2142455.1"/>
    <property type="molecule type" value="Genomic_DNA"/>
</dbReference>
<evidence type="ECO:0000256" key="1">
    <source>
        <dbReference type="SAM" id="Phobius"/>
    </source>
</evidence>
<accession>A0ABW4Z1M9</accession>
<keyword evidence="3" id="KW-1185">Reference proteome</keyword>
<feature type="transmembrane region" description="Helical" evidence="1">
    <location>
        <begin position="58"/>
        <end position="84"/>
    </location>
</feature>
<name>A0ABW4Z1M9_9HYPH</name>